<dbReference type="Proteomes" id="UP001249020">
    <property type="component" value="Unassembled WGS sequence"/>
</dbReference>
<protein>
    <submittedName>
        <fullName evidence="2">LON peptidase substrate-binding domain-containing protein</fullName>
    </submittedName>
</protein>
<dbReference type="PROSITE" id="PS51787">
    <property type="entry name" value="LON_N"/>
    <property type="match status" value="1"/>
</dbReference>
<evidence type="ECO:0000259" key="1">
    <source>
        <dbReference type="PROSITE" id="PS51787"/>
    </source>
</evidence>
<dbReference type="InterPro" id="IPR003111">
    <property type="entry name" value="Lon_prtase_N"/>
</dbReference>
<gene>
    <name evidence="2" type="ORF">RM544_15220</name>
</gene>
<dbReference type="Pfam" id="PF02190">
    <property type="entry name" value="LON_substr_bdg"/>
    <property type="match status" value="1"/>
</dbReference>
<dbReference type="RefSeq" id="WP_311362675.1">
    <property type="nucleotide sequence ID" value="NZ_JAVRIE010000007.1"/>
</dbReference>
<evidence type="ECO:0000313" key="3">
    <source>
        <dbReference type="Proteomes" id="UP001249020"/>
    </source>
</evidence>
<keyword evidence="3" id="KW-1185">Reference proteome</keyword>
<proteinExistence type="predicted"/>
<comment type="caution">
    <text evidence="2">The sequence shown here is derived from an EMBL/GenBank/DDBJ whole genome shotgun (WGS) entry which is preliminary data.</text>
</comment>
<name>A0AAW8R3M7_9ALTE</name>
<reference evidence="2 3" key="1">
    <citation type="submission" date="2023-09" db="EMBL/GenBank/DDBJ databases">
        <authorList>
            <person name="Rey-Velasco X."/>
        </authorList>
    </citation>
    <scope>NUCLEOTIDE SEQUENCE [LARGE SCALE GENOMIC DNA]</scope>
    <source>
        <strain evidence="2 3">W409</strain>
    </source>
</reference>
<feature type="domain" description="Lon N-terminal" evidence="1">
    <location>
        <begin position="1"/>
        <end position="188"/>
    </location>
</feature>
<dbReference type="Gene3D" id="2.30.130.40">
    <property type="entry name" value="LON domain-like"/>
    <property type="match status" value="1"/>
</dbReference>
<accession>A0AAW8R3M7</accession>
<dbReference type="Gene3D" id="1.10.4060.10">
    <property type="entry name" value="BPP1347 like domain"/>
    <property type="match status" value="1"/>
</dbReference>
<dbReference type="EMBL" id="JAVRIE010000007">
    <property type="protein sequence ID" value="MDT0583901.1"/>
    <property type="molecule type" value="Genomic_DNA"/>
</dbReference>
<evidence type="ECO:0000313" key="2">
    <source>
        <dbReference type="EMBL" id="MDT0583901.1"/>
    </source>
</evidence>
<organism evidence="2 3">
    <name type="scientific">Brumicola blandensis</name>
    <dbReference type="NCBI Taxonomy" id="3075611"/>
    <lineage>
        <taxon>Bacteria</taxon>
        <taxon>Pseudomonadati</taxon>
        <taxon>Pseudomonadota</taxon>
        <taxon>Gammaproteobacteria</taxon>
        <taxon>Alteromonadales</taxon>
        <taxon>Alteromonadaceae</taxon>
        <taxon>Brumicola</taxon>
    </lineage>
</organism>
<dbReference type="InterPro" id="IPR015947">
    <property type="entry name" value="PUA-like_sf"/>
</dbReference>
<dbReference type="SMART" id="SM00464">
    <property type="entry name" value="LON"/>
    <property type="match status" value="1"/>
</dbReference>
<dbReference type="InterPro" id="IPR046336">
    <property type="entry name" value="Lon_prtase_N_sf"/>
</dbReference>
<sequence length="188" mass="21566">MKVPLFPLSSHILPEGRMALRIFEPRYTRMVKEACESNGGFVICMLNAKGDKTLNTHIFPTGTYCKVIDFDVLEDGLLGITVEGQYCVSINDIETEKDELRVASCEPVDVWQCNFDINELSPMNERLGEIFETYQEVSGLYDQVKLDDPLWVINRWLELLPVDAEQKQHFLAQKDCKKIVAYLSQLIE</sequence>
<dbReference type="AlphaFoldDB" id="A0AAW8R3M7"/>
<dbReference type="SUPFAM" id="SSF88697">
    <property type="entry name" value="PUA domain-like"/>
    <property type="match status" value="1"/>
</dbReference>